<dbReference type="PaxDb" id="39947-A0A0P0WU69"/>
<evidence type="ECO:0000256" key="3">
    <source>
        <dbReference type="RuleBase" id="RU003479"/>
    </source>
</evidence>
<dbReference type="GO" id="GO:0046872">
    <property type="term" value="F:metal ion binding"/>
    <property type="evidence" value="ECO:0000318"/>
    <property type="project" value="GO_Central"/>
</dbReference>
<proteinExistence type="inferred from homology"/>
<dbReference type="CDD" id="cd00320">
    <property type="entry name" value="cpn10"/>
    <property type="match status" value="1"/>
</dbReference>
<dbReference type="STRING" id="39947.A0A0P0WU69"/>
<dbReference type="Gramene" id="Os06t0197575-00">
    <property type="protein sequence ID" value="Os06t0197575-00"/>
    <property type="gene ID" value="Os06g0197575"/>
</dbReference>
<dbReference type="PANTHER" id="PTHR10772:SF63">
    <property type="entry name" value="20 KDA CHAPERONIN, CHLOROPLASTIC"/>
    <property type="match status" value="1"/>
</dbReference>
<sequence length="44" mass="4684">KRQPLSVSAGSTVMYSKYAGSEFKGADGTNYIVLRVSDVMAVLS</sequence>
<feature type="non-terminal residue" evidence="4">
    <location>
        <position position="1"/>
    </location>
</feature>
<dbReference type="GO" id="GO:0051082">
    <property type="term" value="F:unfolded protein binding"/>
    <property type="evidence" value="ECO:0000318"/>
    <property type="project" value="GO_Central"/>
</dbReference>
<evidence type="ECO:0000256" key="1">
    <source>
        <dbReference type="ARBA" id="ARBA00006975"/>
    </source>
</evidence>
<comment type="similarity">
    <text evidence="1 3">Belongs to the GroES chaperonin family.</text>
</comment>
<dbReference type="Proteomes" id="UP000059680">
    <property type="component" value="Chromosome 6"/>
</dbReference>
<dbReference type="InterPro" id="IPR020818">
    <property type="entry name" value="Chaperonin_GroES"/>
</dbReference>
<dbReference type="AlphaFoldDB" id="A0A0P0WU69"/>
<dbReference type="SMR" id="A0A0P0WU69"/>
<dbReference type="GO" id="GO:0009507">
    <property type="term" value="C:chloroplast"/>
    <property type="evidence" value="ECO:0000318"/>
    <property type="project" value="GO_Central"/>
</dbReference>
<evidence type="ECO:0000313" key="4">
    <source>
        <dbReference type="EMBL" id="BAS96626.1"/>
    </source>
</evidence>
<dbReference type="InterPro" id="IPR011032">
    <property type="entry name" value="GroES-like_sf"/>
</dbReference>
<dbReference type="PRINTS" id="PR00297">
    <property type="entry name" value="CHAPERONIN10"/>
</dbReference>
<dbReference type="EMBL" id="AP014962">
    <property type="protein sequence ID" value="BAS96626.1"/>
    <property type="molecule type" value="Genomic_DNA"/>
</dbReference>
<reference evidence="4 5" key="2">
    <citation type="journal article" date="2013" name="Plant Cell Physiol.">
        <title>Rice Annotation Project Database (RAP-DB): an integrative and interactive database for rice genomics.</title>
        <authorList>
            <person name="Sakai H."/>
            <person name="Lee S.S."/>
            <person name="Tanaka T."/>
            <person name="Numa H."/>
            <person name="Kim J."/>
            <person name="Kawahara Y."/>
            <person name="Wakimoto H."/>
            <person name="Yang C.C."/>
            <person name="Iwamoto M."/>
            <person name="Abe T."/>
            <person name="Yamada Y."/>
            <person name="Muto A."/>
            <person name="Inokuchi H."/>
            <person name="Ikemura T."/>
            <person name="Matsumoto T."/>
            <person name="Sasaki T."/>
            <person name="Itoh T."/>
        </authorList>
    </citation>
    <scope>NUCLEOTIDE SEQUENCE [LARGE SCALE GENOMIC DNA]</scope>
    <source>
        <strain evidence="5">cv. Nipponbare</strain>
    </source>
</reference>
<name>A0A0P0WU69_ORYSJ</name>
<dbReference type="eggNOG" id="KOG1641">
    <property type="taxonomic scope" value="Eukaryota"/>
</dbReference>
<dbReference type="Pfam" id="PF00166">
    <property type="entry name" value="Cpn10"/>
    <property type="match status" value="1"/>
</dbReference>
<organism evidence="4 5">
    <name type="scientific">Oryza sativa subsp. japonica</name>
    <name type="common">Rice</name>
    <dbReference type="NCBI Taxonomy" id="39947"/>
    <lineage>
        <taxon>Eukaryota</taxon>
        <taxon>Viridiplantae</taxon>
        <taxon>Streptophyta</taxon>
        <taxon>Embryophyta</taxon>
        <taxon>Tracheophyta</taxon>
        <taxon>Spermatophyta</taxon>
        <taxon>Magnoliopsida</taxon>
        <taxon>Liliopsida</taxon>
        <taxon>Poales</taxon>
        <taxon>Poaceae</taxon>
        <taxon>BOP clade</taxon>
        <taxon>Oryzoideae</taxon>
        <taxon>Oryzeae</taxon>
        <taxon>Oryzinae</taxon>
        <taxon>Oryza</taxon>
        <taxon>Oryza sativa</taxon>
    </lineage>
</organism>
<dbReference type="InParanoid" id="A0A0P0WU69"/>
<reference evidence="4 5" key="3">
    <citation type="journal article" date="2013" name="Rice">
        <title>Improvement of the Oryza sativa Nipponbare reference genome using next generation sequence and optical map data.</title>
        <authorList>
            <person name="Kawahara Y."/>
            <person name="de la Bastide M."/>
            <person name="Hamilton J.P."/>
            <person name="Kanamori H."/>
            <person name="McCombie W.R."/>
            <person name="Ouyang S."/>
            <person name="Schwartz D.C."/>
            <person name="Tanaka T."/>
            <person name="Wu J."/>
            <person name="Zhou S."/>
            <person name="Childs K.L."/>
            <person name="Davidson R.M."/>
            <person name="Lin H."/>
            <person name="Quesada-Ocampo L."/>
            <person name="Vaillancourt B."/>
            <person name="Sakai H."/>
            <person name="Lee S.S."/>
            <person name="Kim J."/>
            <person name="Numa H."/>
            <person name="Itoh T."/>
            <person name="Buell C.R."/>
            <person name="Matsumoto T."/>
        </authorList>
    </citation>
    <scope>NUCLEOTIDE SEQUENCE [LARGE SCALE GENOMIC DNA]</scope>
    <source>
        <strain evidence="5">cv. Nipponbare</strain>
    </source>
</reference>
<evidence type="ECO:0000256" key="2">
    <source>
        <dbReference type="ARBA" id="ARBA00023186"/>
    </source>
</evidence>
<keyword evidence="2 3" id="KW-0143">Chaperone</keyword>
<keyword evidence="5" id="KW-1185">Reference proteome</keyword>
<evidence type="ECO:0000313" key="5">
    <source>
        <dbReference type="Proteomes" id="UP000059680"/>
    </source>
</evidence>
<dbReference type="GO" id="GO:0005524">
    <property type="term" value="F:ATP binding"/>
    <property type="evidence" value="ECO:0007669"/>
    <property type="project" value="InterPro"/>
</dbReference>
<dbReference type="PANTHER" id="PTHR10772">
    <property type="entry name" value="10 KDA HEAT SHOCK PROTEIN"/>
    <property type="match status" value="1"/>
</dbReference>
<protein>
    <submittedName>
        <fullName evidence="4">Os06g0197575 protein</fullName>
    </submittedName>
</protein>
<dbReference type="GO" id="GO:0044183">
    <property type="term" value="F:protein folding chaperone"/>
    <property type="evidence" value="ECO:0007669"/>
    <property type="project" value="InterPro"/>
</dbReference>
<dbReference type="SUPFAM" id="SSF50129">
    <property type="entry name" value="GroES-like"/>
    <property type="match status" value="1"/>
</dbReference>
<accession>A0A0P0WU69</accession>
<dbReference type="Gene3D" id="2.30.33.40">
    <property type="entry name" value="GroES chaperonin"/>
    <property type="match status" value="1"/>
</dbReference>
<reference evidence="5" key="1">
    <citation type="journal article" date="2005" name="Nature">
        <title>The map-based sequence of the rice genome.</title>
        <authorList>
            <consortium name="International rice genome sequencing project (IRGSP)"/>
            <person name="Matsumoto T."/>
            <person name="Wu J."/>
            <person name="Kanamori H."/>
            <person name="Katayose Y."/>
            <person name="Fujisawa M."/>
            <person name="Namiki N."/>
            <person name="Mizuno H."/>
            <person name="Yamamoto K."/>
            <person name="Antonio B.A."/>
            <person name="Baba T."/>
            <person name="Sakata K."/>
            <person name="Nagamura Y."/>
            <person name="Aoki H."/>
            <person name="Arikawa K."/>
            <person name="Arita K."/>
            <person name="Bito T."/>
            <person name="Chiden Y."/>
            <person name="Fujitsuka N."/>
            <person name="Fukunaka R."/>
            <person name="Hamada M."/>
            <person name="Harada C."/>
            <person name="Hayashi A."/>
            <person name="Hijishita S."/>
            <person name="Honda M."/>
            <person name="Hosokawa S."/>
            <person name="Ichikawa Y."/>
            <person name="Idonuma A."/>
            <person name="Iijima M."/>
            <person name="Ikeda M."/>
            <person name="Ikeno M."/>
            <person name="Ito K."/>
            <person name="Ito S."/>
            <person name="Ito T."/>
            <person name="Ito Y."/>
            <person name="Ito Y."/>
            <person name="Iwabuchi A."/>
            <person name="Kamiya K."/>
            <person name="Karasawa W."/>
            <person name="Kurita K."/>
            <person name="Katagiri S."/>
            <person name="Kikuta A."/>
            <person name="Kobayashi H."/>
            <person name="Kobayashi N."/>
            <person name="Machita K."/>
            <person name="Maehara T."/>
            <person name="Masukawa M."/>
            <person name="Mizubayashi T."/>
            <person name="Mukai Y."/>
            <person name="Nagasaki H."/>
            <person name="Nagata Y."/>
            <person name="Naito S."/>
            <person name="Nakashima M."/>
            <person name="Nakama Y."/>
            <person name="Nakamichi Y."/>
            <person name="Nakamura M."/>
            <person name="Meguro A."/>
            <person name="Negishi M."/>
            <person name="Ohta I."/>
            <person name="Ohta T."/>
            <person name="Okamoto M."/>
            <person name="Ono N."/>
            <person name="Saji S."/>
            <person name="Sakaguchi M."/>
            <person name="Sakai K."/>
            <person name="Shibata M."/>
            <person name="Shimokawa T."/>
            <person name="Song J."/>
            <person name="Takazaki Y."/>
            <person name="Terasawa K."/>
            <person name="Tsugane M."/>
            <person name="Tsuji K."/>
            <person name="Ueda S."/>
            <person name="Waki K."/>
            <person name="Yamagata H."/>
            <person name="Yamamoto M."/>
            <person name="Yamamoto S."/>
            <person name="Yamane H."/>
            <person name="Yoshiki S."/>
            <person name="Yoshihara R."/>
            <person name="Yukawa K."/>
            <person name="Zhong H."/>
            <person name="Yano M."/>
            <person name="Yuan Q."/>
            <person name="Ouyang S."/>
            <person name="Liu J."/>
            <person name="Jones K.M."/>
            <person name="Gansberger K."/>
            <person name="Moffat K."/>
            <person name="Hill J."/>
            <person name="Bera J."/>
            <person name="Fadrosh D."/>
            <person name="Jin S."/>
            <person name="Johri S."/>
            <person name="Kim M."/>
            <person name="Overton L."/>
            <person name="Reardon M."/>
            <person name="Tsitrin T."/>
            <person name="Vuong H."/>
            <person name="Weaver B."/>
            <person name="Ciecko A."/>
            <person name="Tallon L."/>
            <person name="Jackson J."/>
            <person name="Pai G."/>
            <person name="Aken S.V."/>
            <person name="Utterback T."/>
            <person name="Reidmuller S."/>
            <person name="Feldblyum T."/>
            <person name="Hsiao J."/>
            <person name="Zismann V."/>
            <person name="Iobst S."/>
            <person name="de Vazeille A.R."/>
            <person name="Buell C.R."/>
            <person name="Ying K."/>
            <person name="Li Y."/>
            <person name="Lu T."/>
            <person name="Huang Y."/>
            <person name="Zhao Q."/>
            <person name="Feng Q."/>
            <person name="Zhang L."/>
            <person name="Zhu J."/>
            <person name="Weng Q."/>
            <person name="Mu J."/>
            <person name="Lu Y."/>
            <person name="Fan D."/>
            <person name="Liu Y."/>
            <person name="Guan J."/>
            <person name="Zhang Y."/>
            <person name="Yu S."/>
            <person name="Liu X."/>
            <person name="Zhang Y."/>
            <person name="Hong G."/>
            <person name="Han B."/>
            <person name="Choisne N."/>
            <person name="Demange N."/>
            <person name="Orjeda G."/>
            <person name="Samain S."/>
            <person name="Cattolico L."/>
            <person name="Pelletier E."/>
            <person name="Couloux A."/>
            <person name="Segurens B."/>
            <person name="Wincker P."/>
            <person name="D'Hont A."/>
            <person name="Scarpelli C."/>
            <person name="Weissenbach J."/>
            <person name="Salanoubat M."/>
            <person name="Quetier F."/>
            <person name="Yu Y."/>
            <person name="Kim H.R."/>
            <person name="Rambo T."/>
            <person name="Currie J."/>
            <person name="Collura K."/>
            <person name="Luo M."/>
            <person name="Yang T."/>
            <person name="Ammiraju J.S.S."/>
            <person name="Engler F."/>
            <person name="Soderlund C."/>
            <person name="Wing R.A."/>
            <person name="Palmer L.E."/>
            <person name="de la Bastide M."/>
            <person name="Spiegel L."/>
            <person name="Nascimento L."/>
            <person name="Zutavern T."/>
            <person name="O'Shaughnessy A."/>
            <person name="Dike S."/>
            <person name="Dedhia N."/>
            <person name="Preston R."/>
            <person name="Balija V."/>
            <person name="McCombie W.R."/>
            <person name="Chow T."/>
            <person name="Chen H."/>
            <person name="Chung M."/>
            <person name="Chen C."/>
            <person name="Shaw J."/>
            <person name="Wu H."/>
            <person name="Hsiao K."/>
            <person name="Chao Y."/>
            <person name="Chu M."/>
            <person name="Cheng C."/>
            <person name="Hour A."/>
            <person name="Lee P."/>
            <person name="Lin S."/>
            <person name="Lin Y."/>
            <person name="Liou J."/>
            <person name="Liu S."/>
            <person name="Hsing Y."/>
            <person name="Raghuvanshi S."/>
            <person name="Mohanty A."/>
            <person name="Bharti A.K."/>
            <person name="Gaur A."/>
            <person name="Gupta V."/>
            <person name="Kumar D."/>
            <person name="Ravi V."/>
            <person name="Vij S."/>
            <person name="Kapur A."/>
            <person name="Khurana P."/>
            <person name="Khurana P."/>
            <person name="Khurana J.P."/>
            <person name="Tyagi A.K."/>
            <person name="Gaikwad K."/>
            <person name="Singh A."/>
            <person name="Dalal V."/>
            <person name="Srivastava S."/>
            <person name="Dixit A."/>
            <person name="Pal A.K."/>
            <person name="Ghazi I.A."/>
            <person name="Yadav M."/>
            <person name="Pandit A."/>
            <person name="Bhargava A."/>
            <person name="Sureshbabu K."/>
            <person name="Batra K."/>
            <person name="Sharma T.R."/>
            <person name="Mohapatra T."/>
            <person name="Singh N.K."/>
            <person name="Messing J."/>
            <person name="Nelson A.B."/>
            <person name="Fuks G."/>
            <person name="Kavchok S."/>
            <person name="Keizer G."/>
            <person name="Linton E."/>
            <person name="Llaca V."/>
            <person name="Song R."/>
            <person name="Tanyolac B."/>
            <person name="Young S."/>
            <person name="Ho-Il K."/>
            <person name="Hahn J.H."/>
            <person name="Sangsakoo G."/>
            <person name="Vanavichit A."/>
            <person name="de Mattos Luiz.A.T."/>
            <person name="Zimmer P.D."/>
            <person name="Malone G."/>
            <person name="Dellagostin O."/>
            <person name="de Oliveira A.C."/>
            <person name="Bevan M."/>
            <person name="Bancroft I."/>
            <person name="Minx P."/>
            <person name="Cordum H."/>
            <person name="Wilson R."/>
            <person name="Cheng Z."/>
            <person name="Jin W."/>
            <person name="Jiang J."/>
            <person name="Leong S.A."/>
            <person name="Iwama H."/>
            <person name="Gojobori T."/>
            <person name="Itoh T."/>
            <person name="Niimura Y."/>
            <person name="Fujii Y."/>
            <person name="Habara T."/>
            <person name="Sakai H."/>
            <person name="Sato Y."/>
            <person name="Wilson G."/>
            <person name="Kumar K."/>
            <person name="McCouch S."/>
            <person name="Juretic N."/>
            <person name="Hoen D."/>
            <person name="Wright S."/>
            <person name="Bruskiewich R."/>
            <person name="Bureau T."/>
            <person name="Miyao A."/>
            <person name="Hirochika H."/>
            <person name="Nishikawa T."/>
            <person name="Kadowaki K."/>
            <person name="Sugiura M."/>
            <person name="Burr B."/>
            <person name="Sasaki T."/>
        </authorList>
    </citation>
    <scope>NUCLEOTIDE SEQUENCE [LARGE SCALE GENOMIC DNA]</scope>
    <source>
        <strain evidence="5">cv. Nipponbare</strain>
    </source>
</reference>
<dbReference type="InterPro" id="IPR037124">
    <property type="entry name" value="Chaperonin_GroES_sf"/>
</dbReference>
<dbReference type="GO" id="GO:0005739">
    <property type="term" value="C:mitochondrion"/>
    <property type="evidence" value="ECO:0000318"/>
    <property type="project" value="GO_Central"/>
</dbReference>
<gene>
    <name evidence="4" type="ordered locus">Os06g0197575</name>
    <name evidence="4" type="ORF">OSNPB_060197575</name>
</gene>
<dbReference type="GO" id="GO:0051087">
    <property type="term" value="F:protein-folding chaperone binding"/>
    <property type="evidence" value="ECO:0000318"/>
    <property type="project" value="GO_Central"/>
</dbReference>